<feature type="domain" description="Glycosyltransferase subfamily 4-like N-terminal" evidence="2">
    <location>
        <begin position="20"/>
        <end position="196"/>
    </location>
</feature>
<reference evidence="3 4" key="1">
    <citation type="submission" date="2018-12" db="EMBL/GenBank/DDBJ databases">
        <title>Genomic taxonomy of the Vibrionaceae family.</title>
        <authorList>
            <person name="Gomez-Gil B."/>
            <person name="Enciso-Ibarra K."/>
        </authorList>
    </citation>
    <scope>NUCLEOTIDE SEQUENCE [LARGE SCALE GENOMIC DNA]</scope>
    <source>
        <strain evidence="3 4">CAIM 594</strain>
    </source>
</reference>
<dbReference type="GO" id="GO:0016757">
    <property type="term" value="F:glycosyltransferase activity"/>
    <property type="evidence" value="ECO:0007669"/>
    <property type="project" value="InterPro"/>
</dbReference>
<accession>A0A3R9EAJ1</accession>
<evidence type="ECO:0000313" key="4">
    <source>
        <dbReference type="Proteomes" id="UP000269041"/>
    </source>
</evidence>
<keyword evidence="3" id="KW-0808">Transferase</keyword>
<sequence>MRIALLPDDYLPNSTLVHAKMFHELALELKRLGHEPVVITPSHGRQDRRLVIDFFDGVEVWRFKNPPMRGKGKIQRVISESLLSLSAFWALKKMASKNAFDACINYSPTIFFGPLLWWFKKRHGTYNYLILRDMFPQWIVDEGLVSELSPITKYFRLFEHINYKASDCIGLMSQANVDYFSELNPRYKNLQVLKNWSDVKPISFSTNEIDVRNQCQLQEKIIFFYGGNIGHAQDMRNLLRLAKGMKPYPEAHFLFIGQGDEVNLVHDVKEAEGLDNVTILPSISQNQYKEVLTQVDIGLFSLAKTHKAHNFPGKLLGYMVQSLPILGSVNGGNDLIYFIRDTGAGFVFVNGEDDKLIRAAKVLLNQEKLRLEFGEKAHNVLKEHFSVQSAAKQLEKTIEKSIYTSK</sequence>
<gene>
    <name evidence="3" type="ORF">EJA03_18015</name>
</gene>
<dbReference type="Pfam" id="PF13579">
    <property type="entry name" value="Glyco_trans_4_4"/>
    <property type="match status" value="1"/>
</dbReference>
<evidence type="ECO:0000313" key="3">
    <source>
        <dbReference type="EMBL" id="RSD29658.1"/>
    </source>
</evidence>
<dbReference type="Gene3D" id="3.40.50.2000">
    <property type="entry name" value="Glycogen Phosphorylase B"/>
    <property type="match status" value="2"/>
</dbReference>
<dbReference type="InterPro" id="IPR001296">
    <property type="entry name" value="Glyco_trans_1"/>
</dbReference>
<dbReference type="AlphaFoldDB" id="A0A3R9EAJ1"/>
<dbReference type="PANTHER" id="PTHR12526">
    <property type="entry name" value="GLYCOSYLTRANSFERASE"/>
    <property type="match status" value="1"/>
</dbReference>
<dbReference type="CDD" id="cd03794">
    <property type="entry name" value="GT4_WbuB-like"/>
    <property type="match status" value="1"/>
</dbReference>
<dbReference type="EMBL" id="RSFA01000121">
    <property type="protein sequence ID" value="RSD29658.1"/>
    <property type="molecule type" value="Genomic_DNA"/>
</dbReference>
<dbReference type="OrthoDB" id="9787293at2"/>
<evidence type="ECO:0000259" key="1">
    <source>
        <dbReference type="Pfam" id="PF00534"/>
    </source>
</evidence>
<dbReference type="GO" id="GO:1901135">
    <property type="term" value="P:carbohydrate derivative metabolic process"/>
    <property type="evidence" value="ECO:0007669"/>
    <property type="project" value="UniProtKB-ARBA"/>
</dbReference>
<dbReference type="SUPFAM" id="SSF53756">
    <property type="entry name" value="UDP-Glycosyltransferase/glycogen phosphorylase"/>
    <property type="match status" value="1"/>
</dbReference>
<dbReference type="PANTHER" id="PTHR12526:SF609">
    <property type="entry name" value="LIPOPOLYSACCHARIDE BIOSYNTHESIS PROTEIN"/>
    <property type="match status" value="1"/>
</dbReference>
<dbReference type="Pfam" id="PF00534">
    <property type="entry name" value="Glycos_transf_1"/>
    <property type="match status" value="1"/>
</dbReference>
<comment type="caution">
    <text evidence="3">The sequence shown here is derived from an EMBL/GenBank/DDBJ whole genome shotgun (WGS) entry which is preliminary data.</text>
</comment>
<protein>
    <submittedName>
        <fullName evidence="3">Glycosyltransferase WbuB</fullName>
    </submittedName>
</protein>
<dbReference type="RefSeq" id="WP_125323126.1">
    <property type="nucleotide sequence ID" value="NZ_AP024889.1"/>
</dbReference>
<dbReference type="InterPro" id="IPR028098">
    <property type="entry name" value="Glyco_trans_4-like_N"/>
</dbReference>
<name>A0A3R9EAJ1_9VIBR</name>
<feature type="domain" description="Glycosyl transferase family 1" evidence="1">
    <location>
        <begin position="218"/>
        <end position="378"/>
    </location>
</feature>
<proteinExistence type="predicted"/>
<dbReference type="Proteomes" id="UP000269041">
    <property type="component" value="Unassembled WGS sequence"/>
</dbReference>
<organism evidence="3 4">
    <name type="scientific">Vibrio pectenicida</name>
    <dbReference type="NCBI Taxonomy" id="62763"/>
    <lineage>
        <taxon>Bacteria</taxon>
        <taxon>Pseudomonadati</taxon>
        <taxon>Pseudomonadota</taxon>
        <taxon>Gammaproteobacteria</taxon>
        <taxon>Vibrionales</taxon>
        <taxon>Vibrionaceae</taxon>
        <taxon>Vibrio</taxon>
    </lineage>
</organism>
<keyword evidence="4" id="KW-1185">Reference proteome</keyword>
<evidence type="ECO:0000259" key="2">
    <source>
        <dbReference type="Pfam" id="PF13579"/>
    </source>
</evidence>